<dbReference type="AlphaFoldDB" id="A0A843WYE9"/>
<evidence type="ECO:0000313" key="2">
    <source>
        <dbReference type="Proteomes" id="UP000652761"/>
    </source>
</evidence>
<reference evidence="1" key="1">
    <citation type="submission" date="2017-07" db="EMBL/GenBank/DDBJ databases">
        <title>Taro Niue Genome Assembly and Annotation.</title>
        <authorList>
            <person name="Atibalentja N."/>
            <person name="Keating K."/>
            <person name="Fields C.J."/>
        </authorList>
    </citation>
    <scope>NUCLEOTIDE SEQUENCE</scope>
    <source>
        <strain evidence="1">Niue_2</strain>
        <tissue evidence="1">Leaf</tissue>
    </source>
</reference>
<dbReference type="Proteomes" id="UP000652761">
    <property type="component" value="Unassembled WGS sequence"/>
</dbReference>
<evidence type="ECO:0000313" key="1">
    <source>
        <dbReference type="EMBL" id="MQM09505.1"/>
    </source>
</evidence>
<keyword evidence="2" id="KW-1185">Reference proteome</keyword>
<organism evidence="1 2">
    <name type="scientific">Colocasia esculenta</name>
    <name type="common">Wild taro</name>
    <name type="synonym">Arum esculentum</name>
    <dbReference type="NCBI Taxonomy" id="4460"/>
    <lineage>
        <taxon>Eukaryota</taxon>
        <taxon>Viridiplantae</taxon>
        <taxon>Streptophyta</taxon>
        <taxon>Embryophyta</taxon>
        <taxon>Tracheophyta</taxon>
        <taxon>Spermatophyta</taxon>
        <taxon>Magnoliopsida</taxon>
        <taxon>Liliopsida</taxon>
        <taxon>Araceae</taxon>
        <taxon>Aroideae</taxon>
        <taxon>Colocasieae</taxon>
        <taxon>Colocasia</taxon>
    </lineage>
</organism>
<sequence length="64" mass="7515">MHDEVEASNMMKLQAMEDTIIMLENDIEYINDIYDNHIFYDLDNLALDVQAAYTHSICPFFLGR</sequence>
<comment type="caution">
    <text evidence="1">The sequence shown here is derived from an EMBL/GenBank/DDBJ whole genome shotgun (WGS) entry which is preliminary data.</text>
</comment>
<protein>
    <submittedName>
        <fullName evidence="1">Uncharacterized protein</fullName>
    </submittedName>
</protein>
<name>A0A843WYE9_COLES</name>
<proteinExistence type="predicted"/>
<accession>A0A843WYE9</accession>
<gene>
    <name evidence="1" type="ORF">Taro_042377</name>
</gene>
<dbReference type="EMBL" id="NMUH01004396">
    <property type="protein sequence ID" value="MQM09505.1"/>
    <property type="molecule type" value="Genomic_DNA"/>
</dbReference>